<evidence type="ECO:0000256" key="1">
    <source>
        <dbReference type="ARBA" id="ARBA00022468"/>
    </source>
</evidence>
<sequence length="535" mass="57295">MWPATGSLDNVGALSSGGSDAAANAADGEPKSDAAMDQQYNLTRASGRPRSVSLPPAQDGSDQASSASKQARPDAGAAPTRPSPAAIASTLSTSFTGYNESLSDQTEDISIHYMPSDISTIESSIYSSYNGNSSGSRHNDISSRSIGDRNSYASMPDSPVSPTRPTGPAVRAANSDLVAADLPLAGAYSGAHTPSTDSNGIGRAAGTAHGHRLIGDPVKQMRQPAAGMAKSQFTKNAVGRIVHEEERAPDLPAVTPHVTDDILGVGRQETGRDDGRAANAGAPARTREDKKRGRITFMWGKRKPTEAEPPVPEFDLSGGGSPGSDQAASTPSPAAVTAPRRLRRGSISGEHRHGASKNSSFKGPVFGQPLERTVELTRIREHYQLPSIVYRCIEYLDAKMAWLEEGIYRQSGSSLALTQLRKEFNTNRDYNLLKLSKPPDIHAVASLLKAYLRELPENVLTARLYQEFVRVVDLAERHDRVHELGRLVSELPLANYTLLRALTAHLIRIVQKASTNRMTLRNIGIVFSPSLGIPV</sequence>
<dbReference type="GO" id="GO:0007165">
    <property type="term" value="P:signal transduction"/>
    <property type="evidence" value="ECO:0007669"/>
    <property type="project" value="InterPro"/>
</dbReference>
<proteinExistence type="predicted"/>
<feature type="compositionally biased region" description="Low complexity" evidence="2">
    <location>
        <begin position="327"/>
        <end position="339"/>
    </location>
</feature>
<comment type="caution">
    <text evidence="4">The sequence shown here is derived from an EMBL/GenBank/DDBJ whole genome shotgun (WGS) entry which is preliminary data.</text>
</comment>
<accession>A0A9W8HQT4</accession>
<dbReference type="GO" id="GO:0005737">
    <property type="term" value="C:cytoplasm"/>
    <property type="evidence" value="ECO:0007669"/>
    <property type="project" value="TreeGrafter"/>
</dbReference>
<evidence type="ECO:0000313" key="5">
    <source>
        <dbReference type="Proteomes" id="UP001140094"/>
    </source>
</evidence>
<dbReference type="InterPro" id="IPR000198">
    <property type="entry name" value="RhoGAP_dom"/>
</dbReference>
<feature type="domain" description="Rho-GAP" evidence="3">
    <location>
        <begin position="374"/>
        <end position="535"/>
    </location>
</feature>
<dbReference type="EMBL" id="JANBUO010002798">
    <property type="protein sequence ID" value="KAJ2793712.1"/>
    <property type="molecule type" value="Genomic_DNA"/>
</dbReference>
<dbReference type="GO" id="GO:0005096">
    <property type="term" value="F:GTPase activator activity"/>
    <property type="evidence" value="ECO:0007669"/>
    <property type="project" value="UniProtKB-KW"/>
</dbReference>
<feature type="non-terminal residue" evidence="4">
    <location>
        <position position="535"/>
    </location>
</feature>
<dbReference type="SMART" id="SM00324">
    <property type="entry name" value="RhoGAP"/>
    <property type="match status" value="1"/>
</dbReference>
<evidence type="ECO:0000259" key="3">
    <source>
        <dbReference type="PROSITE" id="PS50238"/>
    </source>
</evidence>
<dbReference type="PROSITE" id="PS50238">
    <property type="entry name" value="RHOGAP"/>
    <property type="match status" value="1"/>
</dbReference>
<gene>
    <name evidence="4" type="primary">BEM3_1</name>
    <name evidence="4" type="ORF">H4R20_006459</name>
</gene>
<reference evidence="4" key="1">
    <citation type="submission" date="2022-07" db="EMBL/GenBank/DDBJ databases">
        <title>Phylogenomic reconstructions and comparative analyses of Kickxellomycotina fungi.</title>
        <authorList>
            <person name="Reynolds N.K."/>
            <person name="Stajich J.E."/>
            <person name="Barry K."/>
            <person name="Grigoriev I.V."/>
            <person name="Crous P."/>
            <person name="Smith M.E."/>
        </authorList>
    </citation>
    <scope>NUCLEOTIDE SEQUENCE</scope>
    <source>
        <strain evidence="4">NRRL 1565</strain>
    </source>
</reference>
<protein>
    <submittedName>
        <fullName evidence="4">Rho GTPase activating protein</fullName>
    </submittedName>
</protein>
<dbReference type="PANTHER" id="PTHR23176">
    <property type="entry name" value="RHO/RAC/CDC GTPASE-ACTIVATING PROTEIN"/>
    <property type="match status" value="1"/>
</dbReference>
<dbReference type="Gene3D" id="1.10.555.10">
    <property type="entry name" value="Rho GTPase activation protein"/>
    <property type="match status" value="1"/>
</dbReference>
<dbReference type="InterPro" id="IPR050729">
    <property type="entry name" value="Rho-GAP"/>
</dbReference>
<keyword evidence="1" id="KW-0343">GTPase activation</keyword>
<dbReference type="InterPro" id="IPR008936">
    <property type="entry name" value="Rho_GTPase_activation_prot"/>
</dbReference>
<feature type="region of interest" description="Disordered" evidence="2">
    <location>
        <begin position="129"/>
        <end position="170"/>
    </location>
</feature>
<dbReference type="SUPFAM" id="SSF48350">
    <property type="entry name" value="GTPase activation domain, GAP"/>
    <property type="match status" value="1"/>
</dbReference>
<dbReference type="Pfam" id="PF00620">
    <property type="entry name" value="RhoGAP"/>
    <property type="match status" value="1"/>
</dbReference>
<organism evidence="4 5">
    <name type="scientific">Coemansia guatemalensis</name>
    <dbReference type="NCBI Taxonomy" id="2761395"/>
    <lineage>
        <taxon>Eukaryota</taxon>
        <taxon>Fungi</taxon>
        <taxon>Fungi incertae sedis</taxon>
        <taxon>Zoopagomycota</taxon>
        <taxon>Kickxellomycotina</taxon>
        <taxon>Kickxellomycetes</taxon>
        <taxon>Kickxellales</taxon>
        <taxon>Kickxellaceae</taxon>
        <taxon>Coemansia</taxon>
    </lineage>
</organism>
<feature type="region of interest" description="Disordered" evidence="2">
    <location>
        <begin position="265"/>
        <end position="341"/>
    </location>
</feature>
<feature type="region of interest" description="Disordered" evidence="2">
    <location>
        <begin position="1"/>
        <end position="86"/>
    </location>
</feature>
<keyword evidence="5" id="KW-1185">Reference proteome</keyword>
<feature type="compositionally biased region" description="Low complexity" evidence="2">
    <location>
        <begin position="57"/>
        <end position="70"/>
    </location>
</feature>
<evidence type="ECO:0000256" key="2">
    <source>
        <dbReference type="SAM" id="MobiDB-lite"/>
    </source>
</evidence>
<dbReference type="OrthoDB" id="185175at2759"/>
<evidence type="ECO:0000313" key="4">
    <source>
        <dbReference type="EMBL" id="KAJ2793712.1"/>
    </source>
</evidence>
<dbReference type="Proteomes" id="UP001140094">
    <property type="component" value="Unassembled WGS sequence"/>
</dbReference>
<dbReference type="PANTHER" id="PTHR23176:SF129">
    <property type="entry name" value="RHO GTPASE ACTIVATING PROTEIN AT 16F, ISOFORM E-RELATED"/>
    <property type="match status" value="1"/>
</dbReference>
<feature type="region of interest" description="Disordered" evidence="2">
    <location>
        <begin position="189"/>
        <end position="208"/>
    </location>
</feature>
<dbReference type="AlphaFoldDB" id="A0A9W8HQT4"/>
<feature type="compositionally biased region" description="Low complexity" evidence="2">
    <location>
        <begin position="12"/>
        <end position="27"/>
    </location>
</feature>
<name>A0A9W8HQT4_9FUNG</name>